<organism evidence="2 3">
    <name type="scientific">Malus domestica</name>
    <name type="common">Apple</name>
    <name type="synonym">Pyrus malus</name>
    <dbReference type="NCBI Taxonomy" id="3750"/>
    <lineage>
        <taxon>Eukaryota</taxon>
        <taxon>Viridiplantae</taxon>
        <taxon>Streptophyta</taxon>
        <taxon>Embryophyta</taxon>
        <taxon>Tracheophyta</taxon>
        <taxon>Spermatophyta</taxon>
        <taxon>Magnoliopsida</taxon>
        <taxon>eudicotyledons</taxon>
        <taxon>Gunneridae</taxon>
        <taxon>Pentapetalae</taxon>
        <taxon>rosids</taxon>
        <taxon>fabids</taxon>
        <taxon>Rosales</taxon>
        <taxon>Rosaceae</taxon>
        <taxon>Amygdaloideae</taxon>
        <taxon>Maleae</taxon>
        <taxon>Malus</taxon>
    </lineage>
</organism>
<evidence type="ECO:0000256" key="1">
    <source>
        <dbReference type="SAM" id="Phobius"/>
    </source>
</evidence>
<evidence type="ECO:0000313" key="3">
    <source>
        <dbReference type="Proteomes" id="UP000290289"/>
    </source>
</evidence>
<feature type="transmembrane region" description="Helical" evidence="1">
    <location>
        <begin position="20"/>
        <end position="40"/>
    </location>
</feature>
<evidence type="ECO:0000313" key="2">
    <source>
        <dbReference type="EMBL" id="RXH85453.1"/>
    </source>
</evidence>
<dbReference type="EMBL" id="RDQH01000336">
    <property type="protein sequence ID" value="RXH85453.1"/>
    <property type="molecule type" value="Genomic_DNA"/>
</dbReference>
<keyword evidence="1" id="KW-1133">Transmembrane helix</keyword>
<proteinExistence type="predicted"/>
<reference evidence="2 3" key="1">
    <citation type="submission" date="2018-10" db="EMBL/GenBank/DDBJ databases">
        <title>A high-quality apple genome assembly.</title>
        <authorList>
            <person name="Hu J."/>
        </authorList>
    </citation>
    <scope>NUCLEOTIDE SEQUENCE [LARGE SCALE GENOMIC DNA]</scope>
    <source>
        <strain evidence="3">cv. HFTH1</strain>
        <tissue evidence="2">Young leaf</tissue>
    </source>
</reference>
<feature type="transmembrane region" description="Helical" evidence="1">
    <location>
        <begin position="52"/>
        <end position="70"/>
    </location>
</feature>
<protein>
    <submittedName>
        <fullName evidence="2">Uncharacterized protein</fullName>
    </submittedName>
</protein>
<keyword evidence="1" id="KW-0472">Membrane</keyword>
<gene>
    <name evidence="2" type="ORF">DVH24_002551</name>
</gene>
<dbReference type="Proteomes" id="UP000290289">
    <property type="component" value="Chromosome 10"/>
</dbReference>
<dbReference type="AlphaFoldDB" id="A0A498IVN6"/>
<sequence>MESKSLNWRIWIPNIYKVFGFRIAQAIGMIIFSLYALIYFHYFQDYPFNPRLIFLFTQLIFYLHLAHFFSPNPCPSSSLIYKIFDLRQGHFSDHTGLYSNSAELVNSFMELYSDSGQF</sequence>
<accession>A0A498IVN6</accession>
<keyword evidence="3" id="KW-1185">Reference proteome</keyword>
<comment type="caution">
    <text evidence="2">The sequence shown here is derived from an EMBL/GenBank/DDBJ whole genome shotgun (WGS) entry which is preliminary data.</text>
</comment>
<keyword evidence="1" id="KW-0812">Transmembrane</keyword>
<name>A0A498IVN6_MALDO</name>